<dbReference type="PANTHER" id="PTHR47027">
    <property type="entry name" value="REVERSE TRANSCRIPTASE DOMAIN-CONTAINING PROTEIN"/>
    <property type="match status" value="1"/>
</dbReference>
<evidence type="ECO:0000313" key="2">
    <source>
        <dbReference type="Proteomes" id="UP001374579"/>
    </source>
</evidence>
<dbReference type="AlphaFoldDB" id="A0AAN9BVJ4"/>
<comment type="caution">
    <text evidence="1">The sequence shown here is derived from an EMBL/GenBank/DDBJ whole genome shotgun (WGS) entry which is preliminary data.</text>
</comment>
<protein>
    <submittedName>
        <fullName evidence="1">Uncharacterized protein</fullName>
    </submittedName>
</protein>
<proteinExistence type="predicted"/>
<keyword evidence="2" id="KW-1185">Reference proteome</keyword>
<gene>
    <name evidence="1" type="ORF">V1264_011816</name>
</gene>
<evidence type="ECO:0000313" key="1">
    <source>
        <dbReference type="EMBL" id="KAK7112347.1"/>
    </source>
</evidence>
<accession>A0AAN9BVJ4</accession>
<sequence>MQDKTTRLAATSAKTGLGINKRKTELLKINTTANTPVTVGGEPIREVESFVYLGSVIDRQGGTDRDVAARTGKARAAFIMLKNNHQAAHLQLQCQIGSTLRLSVRRGE</sequence>
<dbReference type="EMBL" id="JBAMIC010000002">
    <property type="protein sequence ID" value="KAK7112347.1"/>
    <property type="molecule type" value="Genomic_DNA"/>
</dbReference>
<organism evidence="1 2">
    <name type="scientific">Littorina saxatilis</name>
    <dbReference type="NCBI Taxonomy" id="31220"/>
    <lineage>
        <taxon>Eukaryota</taxon>
        <taxon>Metazoa</taxon>
        <taxon>Spiralia</taxon>
        <taxon>Lophotrochozoa</taxon>
        <taxon>Mollusca</taxon>
        <taxon>Gastropoda</taxon>
        <taxon>Caenogastropoda</taxon>
        <taxon>Littorinimorpha</taxon>
        <taxon>Littorinoidea</taxon>
        <taxon>Littorinidae</taxon>
        <taxon>Littorina</taxon>
    </lineage>
</organism>
<dbReference type="PANTHER" id="PTHR47027:SF25">
    <property type="entry name" value="REVERSE TRANSCRIPTASE DOMAIN-CONTAINING PROTEIN"/>
    <property type="match status" value="1"/>
</dbReference>
<reference evidence="1 2" key="1">
    <citation type="submission" date="2024-02" db="EMBL/GenBank/DDBJ databases">
        <title>Chromosome-scale genome assembly of the rough periwinkle Littorina saxatilis.</title>
        <authorList>
            <person name="De Jode A."/>
            <person name="Faria R."/>
            <person name="Formenti G."/>
            <person name="Sims Y."/>
            <person name="Smith T.P."/>
            <person name="Tracey A."/>
            <person name="Wood J.M.D."/>
            <person name="Zagrodzka Z.B."/>
            <person name="Johannesson K."/>
            <person name="Butlin R.K."/>
            <person name="Leder E.H."/>
        </authorList>
    </citation>
    <scope>NUCLEOTIDE SEQUENCE [LARGE SCALE GENOMIC DNA]</scope>
    <source>
        <strain evidence="1">Snail1</strain>
        <tissue evidence="1">Muscle</tissue>
    </source>
</reference>
<dbReference type="Proteomes" id="UP001374579">
    <property type="component" value="Unassembled WGS sequence"/>
</dbReference>
<name>A0AAN9BVJ4_9CAEN</name>